<feature type="compositionally biased region" description="Basic residues" evidence="1">
    <location>
        <begin position="100"/>
        <end position="110"/>
    </location>
</feature>
<evidence type="ECO:0000313" key="2">
    <source>
        <dbReference type="EMBL" id="AEG02936.1"/>
    </source>
</evidence>
<dbReference type="AlphaFoldDB" id="G0A6F1"/>
<dbReference type="RefSeq" id="WP_013821149.1">
    <property type="nucleotide sequence ID" value="NC_015572.1"/>
</dbReference>
<protein>
    <recommendedName>
        <fullName evidence="4">Lipoprotein</fullName>
    </recommendedName>
</protein>
<proteinExistence type="predicted"/>
<sequence>MKSLSIIALLSVLVLTGCYPAYQRGYTGYSSSYGGVYGVRSYSGYPASTYYRRSTIPSYSYRYNTPHHNYGHGGQRYDRDWGQNRHGQSRHRRWDNSSNSHHKHAPQVHNRRNYSDHNAAWQGVPHANHYGQRSNGGGTRWRDHDRNRREGNSGRHHGHDGGR</sequence>
<dbReference type="EMBL" id="CP002738">
    <property type="protein sequence ID" value="AEG02936.1"/>
    <property type="molecule type" value="Genomic_DNA"/>
</dbReference>
<reference evidence="2 3" key="1">
    <citation type="journal article" date="2011" name="J. Bacteriol.">
        <title>Complete Genome Sequence of the Aerobic Marine Methanotroph Methylomonas methanica MC09.</title>
        <authorList>
            <person name="Boden R."/>
            <person name="Cunliffe M."/>
            <person name="Scanlan J."/>
            <person name="Moussard H."/>
            <person name="Kits K.D."/>
            <person name="Klotz M.G."/>
            <person name="Jetten M.S."/>
            <person name="Vuilleumier S."/>
            <person name="Han J."/>
            <person name="Peters L."/>
            <person name="Mikhailova N."/>
            <person name="Teshima H."/>
            <person name="Tapia R."/>
            <person name="Kyrpides N."/>
            <person name="Ivanova N."/>
            <person name="Pagani I."/>
            <person name="Cheng J.F."/>
            <person name="Goodwin L."/>
            <person name="Han C."/>
            <person name="Hauser L."/>
            <person name="Land M.L."/>
            <person name="Lapidus A."/>
            <person name="Lucas S."/>
            <person name="Pitluck S."/>
            <person name="Woyke T."/>
            <person name="Stein L."/>
            <person name="Murrell J.C."/>
        </authorList>
    </citation>
    <scope>NUCLEOTIDE SEQUENCE [LARGE SCALE GENOMIC DNA]</scope>
    <source>
        <strain evidence="2 3">MC09</strain>
    </source>
</reference>
<feature type="region of interest" description="Disordered" evidence="1">
    <location>
        <begin position="64"/>
        <end position="110"/>
    </location>
</feature>
<accession>G0A6F1</accession>
<reference evidence="3" key="3">
    <citation type="submission" date="2011-05" db="EMBL/GenBank/DDBJ databases">
        <title>Complete sequence of Methylomonas methanica MC09.</title>
        <authorList>
            <consortium name="US DOE Joint Genome Institute"/>
            <person name="Lucas S."/>
            <person name="Han J."/>
            <person name="Lapidus A."/>
            <person name="Cheng J.-F."/>
            <person name="Goodwin L."/>
            <person name="Pitluck S."/>
            <person name="Peters L."/>
            <person name="Mikhailova N."/>
            <person name="Teshima H."/>
            <person name="Han C."/>
            <person name="Tapia R."/>
            <person name="Land M."/>
            <person name="Hauser L."/>
            <person name="Kyrpides N."/>
            <person name="Ivanova N."/>
            <person name="Pagani I."/>
            <person name="Stein L."/>
            <person name="Woyke T."/>
        </authorList>
    </citation>
    <scope>NUCLEOTIDE SEQUENCE [LARGE SCALE GENOMIC DNA]</scope>
    <source>
        <strain evidence="3">MC09</strain>
    </source>
</reference>
<dbReference type="HOGENOM" id="CLU_1625150_0_0_6"/>
<evidence type="ECO:0000256" key="1">
    <source>
        <dbReference type="SAM" id="MobiDB-lite"/>
    </source>
</evidence>
<feature type="region of interest" description="Disordered" evidence="1">
    <location>
        <begin position="122"/>
        <end position="163"/>
    </location>
</feature>
<organism evidence="2 3">
    <name type="scientific">Methylomonas methanica (strain DSM 25384 / MC09)</name>
    <dbReference type="NCBI Taxonomy" id="857087"/>
    <lineage>
        <taxon>Bacteria</taxon>
        <taxon>Pseudomonadati</taxon>
        <taxon>Pseudomonadota</taxon>
        <taxon>Gammaproteobacteria</taxon>
        <taxon>Methylococcales</taxon>
        <taxon>Methylococcaceae</taxon>
        <taxon>Methylomonas</taxon>
    </lineage>
</organism>
<reference key="2">
    <citation type="submission" date="2011-05" db="EMBL/GenBank/DDBJ databases">
        <title>Complete genome sequence of the aerobic marine methanotroph Methylomonas methanica MC09.</title>
        <authorList>
            <person name="Boden R."/>
            <person name="Cunliffe M."/>
            <person name="Scanlan J."/>
            <person name="Moussard H."/>
            <person name="Kits K.D."/>
            <person name="Klotz M."/>
            <person name="Jetten M."/>
            <person name="Vuilleumier S."/>
            <person name="Han J."/>
            <person name="Peters L."/>
            <person name="Mikhailova N."/>
            <person name="Teshima H."/>
            <person name="Tapia R."/>
            <person name="Kyrpides N."/>
            <person name="Ivanova N."/>
            <person name="Pagani I."/>
            <person name="Cheng J.-F."/>
            <person name="Goodwin L."/>
            <person name="Han C."/>
            <person name="Hauser L."/>
            <person name="Land M."/>
            <person name="Lapidus A."/>
            <person name="Lucas S."/>
            <person name="Pitluck S."/>
            <person name="Woyke T."/>
            <person name="Stein L.Y."/>
            <person name="Murrell C."/>
        </authorList>
    </citation>
    <scope>NUCLEOTIDE SEQUENCE</scope>
    <source>
        <strain>MC09</strain>
    </source>
</reference>
<feature type="compositionally biased region" description="Basic and acidic residues" evidence="1">
    <location>
        <begin position="140"/>
        <end position="163"/>
    </location>
</feature>
<dbReference type="PROSITE" id="PS51257">
    <property type="entry name" value="PROKAR_LIPOPROTEIN"/>
    <property type="match status" value="1"/>
</dbReference>
<dbReference type="Proteomes" id="UP000008888">
    <property type="component" value="Chromosome"/>
</dbReference>
<evidence type="ECO:0008006" key="4">
    <source>
        <dbReference type="Google" id="ProtNLM"/>
    </source>
</evidence>
<gene>
    <name evidence="2" type="ordered locus">Metme_4598</name>
</gene>
<name>G0A6F1_METMM</name>
<keyword evidence="3" id="KW-1185">Reference proteome</keyword>
<dbReference type="KEGG" id="mmt:Metme_4598"/>
<evidence type="ECO:0000313" key="3">
    <source>
        <dbReference type="Proteomes" id="UP000008888"/>
    </source>
</evidence>